<proteinExistence type="predicted"/>
<dbReference type="InterPro" id="IPR001466">
    <property type="entry name" value="Beta-lactam-related"/>
</dbReference>
<dbReference type="Pfam" id="PF00144">
    <property type="entry name" value="Beta-lactamase"/>
    <property type="match status" value="1"/>
</dbReference>
<feature type="domain" description="Beta-lactamase-related" evidence="2">
    <location>
        <begin position="24"/>
        <end position="342"/>
    </location>
</feature>
<organism evidence="3 4">
    <name type="scientific">Fimbriiglobus ruber</name>
    <dbReference type="NCBI Taxonomy" id="1908690"/>
    <lineage>
        <taxon>Bacteria</taxon>
        <taxon>Pseudomonadati</taxon>
        <taxon>Planctomycetota</taxon>
        <taxon>Planctomycetia</taxon>
        <taxon>Gemmatales</taxon>
        <taxon>Gemmataceae</taxon>
        <taxon>Fimbriiglobus</taxon>
    </lineage>
</organism>
<dbReference type="GO" id="GO:0016787">
    <property type="term" value="F:hydrolase activity"/>
    <property type="evidence" value="ECO:0007669"/>
    <property type="project" value="UniProtKB-KW"/>
</dbReference>
<comment type="caution">
    <text evidence="3">The sequence shown here is derived from an EMBL/GenBank/DDBJ whole genome shotgun (WGS) entry which is preliminary data.</text>
</comment>
<dbReference type="SUPFAM" id="SSF56601">
    <property type="entry name" value="beta-lactamase/transpeptidase-like"/>
    <property type="match status" value="1"/>
</dbReference>
<dbReference type="Proteomes" id="UP000214646">
    <property type="component" value="Unassembled WGS sequence"/>
</dbReference>
<sequence length="362" mass="39841">MDPKRLQVAYDLMEKWTVGPNAPVPGGAILVGRHGKVIAPRFFGRQGPEADAGPIRRDAMFYMASVTKPVIYIGAMILVERGLLNLSDRVSRYVPEFTGGGKDDVQVIHLFTHTSGLPDELTNNADLRRQHAPLKAFIAGSIKADLLFKPGTRQSYASAGTLIVAEIIQRLSGKSIREFVHREIIDPLGLKSTGLGSQGLVRERIVRATVPDYQVGTDFGWNSTYWQEFGSPTGGLFSTPEDYAVVCALMMGGGRWGGVKLLSPATVRMMTSNRLDDLPDLPEAVRRTQPWGLGWRLNHLGMADSWGDLLDRQVFGHTGSSGNLVWMDPRTQGFCILLTNYLRARAPWRLVHLSNAIAAAFE</sequence>
<evidence type="ECO:0000259" key="2">
    <source>
        <dbReference type="Pfam" id="PF00144"/>
    </source>
</evidence>
<keyword evidence="4" id="KW-1185">Reference proteome</keyword>
<dbReference type="InterPro" id="IPR012338">
    <property type="entry name" value="Beta-lactam/transpept-like"/>
</dbReference>
<dbReference type="PANTHER" id="PTHR43283">
    <property type="entry name" value="BETA-LACTAMASE-RELATED"/>
    <property type="match status" value="1"/>
</dbReference>
<dbReference type="Gene3D" id="3.40.710.10">
    <property type="entry name" value="DD-peptidase/beta-lactamase superfamily"/>
    <property type="match status" value="1"/>
</dbReference>
<keyword evidence="1" id="KW-0378">Hydrolase</keyword>
<name>A0A225DAV8_9BACT</name>
<dbReference type="AlphaFoldDB" id="A0A225DAV8"/>
<evidence type="ECO:0000256" key="1">
    <source>
        <dbReference type="ARBA" id="ARBA00022801"/>
    </source>
</evidence>
<reference evidence="4" key="1">
    <citation type="submission" date="2017-06" db="EMBL/GenBank/DDBJ databases">
        <title>Genome analysis of Fimbriiglobus ruber SP5, the first member of the order Planctomycetales with confirmed chitinolytic capability.</title>
        <authorList>
            <person name="Ravin N.V."/>
            <person name="Rakitin A.L."/>
            <person name="Ivanova A.A."/>
            <person name="Beletsky A.V."/>
            <person name="Kulichevskaya I.S."/>
            <person name="Mardanov A.V."/>
            <person name="Dedysh S.N."/>
        </authorList>
    </citation>
    <scope>NUCLEOTIDE SEQUENCE [LARGE SCALE GENOMIC DNA]</scope>
    <source>
        <strain evidence="4">SP5</strain>
    </source>
</reference>
<dbReference type="PANTHER" id="PTHR43283:SF11">
    <property type="entry name" value="BETA-LACTAMASE-RELATED DOMAIN-CONTAINING PROTEIN"/>
    <property type="match status" value="1"/>
</dbReference>
<evidence type="ECO:0000313" key="3">
    <source>
        <dbReference type="EMBL" id="OWK34436.1"/>
    </source>
</evidence>
<protein>
    <submittedName>
        <fullName evidence="3">Beta-lactamase class C</fullName>
    </submittedName>
</protein>
<accession>A0A225DAV8</accession>
<dbReference type="EMBL" id="NIDE01000020">
    <property type="protein sequence ID" value="OWK34436.1"/>
    <property type="molecule type" value="Genomic_DNA"/>
</dbReference>
<gene>
    <name evidence="3" type="ORF">FRUB_10407</name>
</gene>
<dbReference type="InterPro" id="IPR050789">
    <property type="entry name" value="Diverse_Enzym_Activities"/>
</dbReference>
<evidence type="ECO:0000313" key="4">
    <source>
        <dbReference type="Proteomes" id="UP000214646"/>
    </source>
</evidence>